<dbReference type="STRING" id="670483.S7S0A6"/>
<evidence type="ECO:0000313" key="3">
    <source>
        <dbReference type="EMBL" id="EPQ60780.1"/>
    </source>
</evidence>
<feature type="compositionally biased region" description="Basic and acidic residues" evidence="1">
    <location>
        <begin position="280"/>
        <end position="312"/>
    </location>
</feature>
<accession>S7S0A6</accession>
<evidence type="ECO:0000259" key="2">
    <source>
        <dbReference type="SMART" id="SM01233"/>
    </source>
</evidence>
<reference evidence="3 4" key="1">
    <citation type="journal article" date="2012" name="Science">
        <title>The Paleozoic origin of enzymatic lignin decomposition reconstructed from 31 fungal genomes.</title>
        <authorList>
            <person name="Floudas D."/>
            <person name="Binder M."/>
            <person name="Riley R."/>
            <person name="Barry K."/>
            <person name="Blanchette R.A."/>
            <person name="Henrissat B."/>
            <person name="Martinez A.T."/>
            <person name="Otillar R."/>
            <person name="Spatafora J.W."/>
            <person name="Yadav J.S."/>
            <person name="Aerts A."/>
            <person name="Benoit I."/>
            <person name="Boyd A."/>
            <person name="Carlson A."/>
            <person name="Copeland A."/>
            <person name="Coutinho P.M."/>
            <person name="de Vries R.P."/>
            <person name="Ferreira P."/>
            <person name="Findley K."/>
            <person name="Foster B."/>
            <person name="Gaskell J."/>
            <person name="Glotzer D."/>
            <person name="Gorecki P."/>
            <person name="Heitman J."/>
            <person name="Hesse C."/>
            <person name="Hori C."/>
            <person name="Igarashi K."/>
            <person name="Jurgens J.A."/>
            <person name="Kallen N."/>
            <person name="Kersten P."/>
            <person name="Kohler A."/>
            <person name="Kuees U."/>
            <person name="Kumar T.K.A."/>
            <person name="Kuo A."/>
            <person name="LaButti K."/>
            <person name="Larrondo L.F."/>
            <person name="Lindquist E."/>
            <person name="Ling A."/>
            <person name="Lombard V."/>
            <person name="Lucas S."/>
            <person name="Lundell T."/>
            <person name="Martin R."/>
            <person name="McLaughlin D.J."/>
            <person name="Morgenstern I."/>
            <person name="Morin E."/>
            <person name="Murat C."/>
            <person name="Nagy L.G."/>
            <person name="Nolan M."/>
            <person name="Ohm R.A."/>
            <person name="Patyshakuliyeva A."/>
            <person name="Rokas A."/>
            <person name="Ruiz-Duenas F.J."/>
            <person name="Sabat G."/>
            <person name="Salamov A."/>
            <person name="Samejima M."/>
            <person name="Schmutz J."/>
            <person name="Slot J.C."/>
            <person name="St John F."/>
            <person name="Stenlid J."/>
            <person name="Sun H."/>
            <person name="Sun S."/>
            <person name="Syed K."/>
            <person name="Tsang A."/>
            <person name="Wiebenga A."/>
            <person name="Young D."/>
            <person name="Pisabarro A."/>
            <person name="Eastwood D.C."/>
            <person name="Martin F."/>
            <person name="Cullen D."/>
            <person name="Grigoriev I.V."/>
            <person name="Hibbett D.S."/>
        </authorList>
    </citation>
    <scope>NUCLEOTIDE SEQUENCE [LARGE SCALE GENOMIC DNA]</scope>
    <source>
        <strain evidence="3 4">ATCC 11539</strain>
    </source>
</reference>
<feature type="compositionally biased region" description="Low complexity" evidence="1">
    <location>
        <begin position="176"/>
        <end position="193"/>
    </location>
</feature>
<feature type="domain" description="Hyaluronan/mRNA-binding protein" evidence="2">
    <location>
        <begin position="110"/>
        <end position="245"/>
    </location>
</feature>
<dbReference type="GO" id="GO:0005634">
    <property type="term" value="C:nucleus"/>
    <property type="evidence" value="ECO:0007669"/>
    <property type="project" value="TreeGrafter"/>
</dbReference>
<dbReference type="Pfam" id="PF04774">
    <property type="entry name" value="HABP4_PAI-RBP1"/>
    <property type="match status" value="1"/>
</dbReference>
<keyword evidence="4" id="KW-1185">Reference proteome</keyword>
<evidence type="ECO:0000256" key="1">
    <source>
        <dbReference type="SAM" id="MobiDB-lite"/>
    </source>
</evidence>
<feature type="region of interest" description="Disordered" evidence="1">
    <location>
        <begin position="1"/>
        <end position="245"/>
    </location>
</feature>
<feature type="compositionally biased region" description="Basic and acidic residues" evidence="1">
    <location>
        <begin position="86"/>
        <end position="96"/>
    </location>
</feature>
<gene>
    <name evidence="3" type="ORF">GLOTRDRAFT_113314</name>
</gene>
<dbReference type="Gene3D" id="6.10.140.1040">
    <property type="match status" value="1"/>
</dbReference>
<evidence type="ECO:0000313" key="4">
    <source>
        <dbReference type="Proteomes" id="UP000030669"/>
    </source>
</evidence>
<dbReference type="eggNOG" id="ENOG502RVAG">
    <property type="taxonomic scope" value="Eukaryota"/>
</dbReference>
<dbReference type="EMBL" id="KB469296">
    <property type="protein sequence ID" value="EPQ60780.1"/>
    <property type="molecule type" value="Genomic_DNA"/>
</dbReference>
<dbReference type="RefSeq" id="XP_007861107.1">
    <property type="nucleotide sequence ID" value="XM_007862916.1"/>
</dbReference>
<dbReference type="PANTHER" id="PTHR12299">
    <property type="entry name" value="HYALURONIC ACID-BINDING PROTEIN 4"/>
    <property type="match status" value="1"/>
</dbReference>
<feature type="region of interest" description="Disordered" evidence="1">
    <location>
        <begin position="267"/>
        <end position="345"/>
    </location>
</feature>
<feature type="compositionally biased region" description="Basic and acidic residues" evidence="1">
    <location>
        <begin position="112"/>
        <end position="129"/>
    </location>
</feature>
<dbReference type="OMA" id="KKWAGAK"/>
<dbReference type="GeneID" id="19299708"/>
<dbReference type="KEGG" id="gtr:GLOTRDRAFT_113314"/>
<proteinExistence type="predicted"/>
<dbReference type="InterPro" id="IPR006861">
    <property type="entry name" value="HABP4_PAIRBP1-bd"/>
</dbReference>
<name>S7S0A6_GLOTA</name>
<feature type="compositionally biased region" description="Polar residues" evidence="1">
    <location>
        <begin position="155"/>
        <end position="166"/>
    </location>
</feature>
<dbReference type="HOGENOM" id="CLU_043312_0_0_1"/>
<feature type="compositionally biased region" description="Basic and acidic residues" evidence="1">
    <location>
        <begin position="194"/>
        <end position="208"/>
    </location>
</feature>
<dbReference type="SMART" id="SM01233">
    <property type="entry name" value="HABP4_PAI-RBP1"/>
    <property type="match status" value="1"/>
</dbReference>
<dbReference type="AlphaFoldDB" id="S7S0A6"/>
<dbReference type="GO" id="GO:0003723">
    <property type="term" value="F:RNA binding"/>
    <property type="evidence" value="ECO:0007669"/>
    <property type="project" value="InterPro"/>
</dbReference>
<organism evidence="3 4">
    <name type="scientific">Gloeophyllum trabeum (strain ATCC 11539 / FP-39264 / Madison 617)</name>
    <name type="common">Brown rot fungus</name>
    <dbReference type="NCBI Taxonomy" id="670483"/>
    <lineage>
        <taxon>Eukaryota</taxon>
        <taxon>Fungi</taxon>
        <taxon>Dikarya</taxon>
        <taxon>Basidiomycota</taxon>
        <taxon>Agaricomycotina</taxon>
        <taxon>Agaricomycetes</taxon>
        <taxon>Gloeophyllales</taxon>
        <taxon>Gloeophyllaceae</taxon>
        <taxon>Gloeophyllum</taxon>
    </lineage>
</organism>
<dbReference type="GO" id="GO:0005737">
    <property type="term" value="C:cytoplasm"/>
    <property type="evidence" value="ECO:0007669"/>
    <property type="project" value="TreeGrafter"/>
</dbReference>
<dbReference type="InterPro" id="IPR039764">
    <property type="entry name" value="HABP4/SERBP1-like"/>
</dbReference>
<dbReference type="PANTHER" id="PTHR12299:SF17">
    <property type="entry name" value="AT19571P-RELATED"/>
    <property type="match status" value="1"/>
</dbReference>
<feature type="compositionally biased region" description="Low complexity" evidence="1">
    <location>
        <begin position="34"/>
        <end position="59"/>
    </location>
</feature>
<dbReference type="Proteomes" id="UP000030669">
    <property type="component" value="Unassembled WGS sequence"/>
</dbReference>
<dbReference type="OrthoDB" id="5390558at2759"/>
<sequence>MSVASRNPFALLDEESSRPGTPAAAAAKPKEEAPAAAAPAKAQKPKAGPASRGGRYYQRGRGGRTNGARDENQAPEDDAASPAEGGQRRFDGEGRGRGRGRGRGGQRGGRGRAYDRHSGTGKTDSDKKIHQGWGGDEGTTELQAEVQGATDAVVDTNNDWAGTAPSNDWAGGDNSASAWDAPAAEAGEAAPAAAEEKSGDRPPRRDRDREEEEDNTLTLDQYLAKKKEEAAGVVPKLETRKANEGDDSIWKDAVPLKKNEDEEAYFAGKTKSNAPKAKPKKEEKVYLEIDARFERPQRGGRGRGGDRGDRGSRGGRGRGGARGRANGPSAPVVNVDDETAFPALA</sequence>
<protein>
    <recommendedName>
        <fullName evidence="2">Hyaluronan/mRNA-binding protein domain-containing protein</fullName>
    </recommendedName>
</protein>